<dbReference type="AlphaFoldDB" id="A0A6C7E6X4"/>
<proteinExistence type="predicted"/>
<dbReference type="Proteomes" id="UP000011863">
    <property type="component" value="Chromosome"/>
</dbReference>
<dbReference type="KEGG" id="aym:YM304_06750"/>
<protein>
    <submittedName>
        <fullName evidence="1">Uncharacterized protein</fullName>
    </submittedName>
</protein>
<evidence type="ECO:0000313" key="1">
    <source>
        <dbReference type="EMBL" id="BAN00989.1"/>
    </source>
</evidence>
<accession>A0A6C7E6X4</accession>
<keyword evidence="2" id="KW-1185">Reference proteome</keyword>
<evidence type="ECO:0000313" key="2">
    <source>
        <dbReference type="Proteomes" id="UP000011863"/>
    </source>
</evidence>
<dbReference type="RefSeq" id="WP_015440237.1">
    <property type="nucleotide sequence ID" value="NC_020520.1"/>
</dbReference>
<organism evidence="1 2">
    <name type="scientific">Ilumatobacter coccineus (strain NBRC 103263 / KCTC 29153 / YM16-304)</name>
    <dbReference type="NCBI Taxonomy" id="1313172"/>
    <lineage>
        <taxon>Bacteria</taxon>
        <taxon>Bacillati</taxon>
        <taxon>Actinomycetota</taxon>
        <taxon>Acidimicrobiia</taxon>
        <taxon>Acidimicrobiales</taxon>
        <taxon>Ilumatobacteraceae</taxon>
        <taxon>Ilumatobacter</taxon>
    </lineage>
</organism>
<name>A0A6C7E6X4_ILUCY</name>
<reference evidence="1 2" key="1">
    <citation type="journal article" date="2013" name="Int. J. Syst. Evol. Microbiol.">
        <title>Ilumatobacter nonamiense sp. nov. and Ilumatobacter coccineum sp. nov., isolated from seashore sand.</title>
        <authorList>
            <person name="Matsumoto A."/>
            <person name="Kasai H."/>
            <person name="Matsuo Y."/>
            <person name="Shizuri Y."/>
            <person name="Ichikawa N."/>
            <person name="Fujita N."/>
            <person name="Omura S."/>
            <person name="Takahashi Y."/>
        </authorList>
    </citation>
    <scope>NUCLEOTIDE SEQUENCE [LARGE SCALE GENOMIC DNA]</scope>
    <source>
        <strain evidence="2">NBRC 103263 / KCTC 29153 / YM16-304</strain>
    </source>
</reference>
<dbReference type="EMBL" id="AP012057">
    <property type="protein sequence ID" value="BAN00989.1"/>
    <property type="molecule type" value="Genomic_DNA"/>
</dbReference>
<gene>
    <name evidence="1" type="ORF">YM304_06750</name>
</gene>
<sequence length="114" mass="11927">MSTEGAVASVETENVSVGPGTILVSRTGQIKILRSRNKADDGWNCADGAGIDDADAARPELWRAYTPEQLAADLALAADLNEVRGHRVLGGGLATWDACSGRPCVLPKLAKLVN</sequence>